<proteinExistence type="predicted"/>
<dbReference type="SMART" id="SM00564">
    <property type="entry name" value="PQQ"/>
    <property type="match status" value="6"/>
</dbReference>
<protein>
    <submittedName>
        <fullName evidence="2">Outer membrane protein assembly factor BamB, contains PQQ-like beta-propeller repeat</fullName>
    </submittedName>
</protein>
<organism evidence="2 3">
    <name type="scientific">Tranquillimonas rosea</name>
    <dbReference type="NCBI Taxonomy" id="641238"/>
    <lineage>
        <taxon>Bacteria</taxon>
        <taxon>Pseudomonadati</taxon>
        <taxon>Pseudomonadota</taxon>
        <taxon>Alphaproteobacteria</taxon>
        <taxon>Rhodobacterales</taxon>
        <taxon>Roseobacteraceae</taxon>
        <taxon>Tranquillimonas</taxon>
    </lineage>
</organism>
<accession>A0A1H9PXD5</accession>
<feature type="domain" description="Pyrrolo-quinoline quinone repeat" evidence="1">
    <location>
        <begin position="133"/>
        <end position="368"/>
    </location>
</feature>
<dbReference type="Proteomes" id="UP000198885">
    <property type="component" value="Unassembled WGS sequence"/>
</dbReference>
<dbReference type="InterPro" id="IPR011047">
    <property type="entry name" value="Quinoprotein_ADH-like_sf"/>
</dbReference>
<dbReference type="AlphaFoldDB" id="A0A1H9PXD5"/>
<evidence type="ECO:0000313" key="2">
    <source>
        <dbReference type="EMBL" id="SER52842.1"/>
    </source>
</evidence>
<dbReference type="STRING" id="641238.SAMN04490244_101379"/>
<dbReference type="InterPro" id="IPR018391">
    <property type="entry name" value="PQQ_b-propeller_rpt"/>
</dbReference>
<dbReference type="InterPro" id="IPR002372">
    <property type="entry name" value="PQQ_rpt_dom"/>
</dbReference>
<reference evidence="2 3" key="1">
    <citation type="submission" date="2016-10" db="EMBL/GenBank/DDBJ databases">
        <authorList>
            <person name="de Groot N.N."/>
        </authorList>
    </citation>
    <scope>NUCLEOTIDE SEQUENCE [LARGE SCALE GENOMIC DNA]</scope>
    <source>
        <strain evidence="2 3">DSM 23042</strain>
    </source>
</reference>
<dbReference type="Gene3D" id="2.130.10.10">
    <property type="entry name" value="YVTN repeat-like/Quinoprotein amine dehydrogenase"/>
    <property type="match status" value="1"/>
</dbReference>
<dbReference type="EMBL" id="FOGU01000001">
    <property type="protein sequence ID" value="SER52842.1"/>
    <property type="molecule type" value="Genomic_DNA"/>
</dbReference>
<dbReference type="InterPro" id="IPR015943">
    <property type="entry name" value="WD40/YVTN_repeat-like_dom_sf"/>
</dbReference>
<dbReference type="PANTHER" id="PTHR34512">
    <property type="entry name" value="CELL SURFACE PROTEIN"/>
    <property type="match status" value="1"/>
</dbReference>
<dbReference type="PANTHER" id="PTHR34512:SF30">
    <property type="entry name" value="OUTER MEMBRANE PROTEIN ASSEMBLY FACTOR BAMB"/>
    <property type="match status" value="1"/>
</dbReference>
<keyword evidence="3" id="KW-1185">Reference proteome</keyword>
<evidence type="ECO:0000259" key="1">
    <source>
        <dbReference type="Pfam" id="PF13360"/>
    </source>
</evidence>
<sequence>MTMRIGAGSLKGATRDKMILGRTIGACLLLAVAAGCAPRELILTGERLDLRPPQQDAAAAADRAAPISIPGPRTNADWTHVAGDAQHDPGNVSFSAAPQRIWTASIGQGENRRHRITAAPVVSGGRIFTVDSRARVMAHDTGGNALWSADLTPATDSPDDASGAGLAVSGGTLFVTTAFGDLFALDVSTGRELWSQDLDAPASGAPAVYGDLVYVVSRDARGWAIDTQTGRVEWTVQGTPGDVGVVGGSAPAVTDRTALFPFSSGEMIAALREGGYNLWTGRVMGERQGRVYARYSDLSGDPVVSGGRIYVGSSGGRTVAFEASSGERVWSVREGALGPVAAVGGSVFLLSDLGELVRLDAATGERVWGVELPLYLRERASKREKIYNHFGPLLAGSRLWVASSDGVLRAFDATDGTVVQQVALPGGAASAPAVANGVMYVVSQDGDLHAFR</sequence>
<name>A0A1H9PXD5_9RHOB</name>
<evidence type="ECO:0000313" key="3">
    <source>
        <dbReference type="Proteomes" id="UP000198885"/>
    </source>
</evidence>
<gene>
    <name evidence="2" type="ORF">SAMN04490244_101379</name>
</gene>
<dbReference type="Pfam" id="PF13360">
    <property type="entry name" value="PQQ_2"/>
    <property type="match status" value="2"/>
</dbReference>
<feature type="domain" description="Pyrrolo-quinoline quinone repeat" evidence="1">
    <location>
        <begin position="392"/>
        <end position="451"/>
    </location>
</feature>
<dbReference type="SUPFAM" id="SSF50998">
    <property type="entry name" value="Quinoprotein alcohol dehydrogenase-like"/>
    <property type="match status" value="1"/>
</dbReference>